<name>A0A6S7HTU8_PARCT</name>
<protein>
    <submittedName>
        <fullName evidence="1">Uncharacterized protein</fullName>
    </submittedName>
</protein>
<keyword evidence="2" id="KW-1185">Reference proteome</keyword>
<evidence type="ECO:0000313" key="2">
    <source>
        <dbReference type="Proteomes" id="UP001152795"/>
    </source>
</evidence>
<feature type="non-terminal residue" evidence="1">
    <location>
        <position position="1"/>
    </location>
</feature>
<dbReference type="EMBL" id="CACRXK020006287">
    <property type="protein sequence ID" value="CAB4008974.1"/>
    <property type="molecule type" value="Genomic_DNA"/>
</dbReference>
<comment type="caution">
    <text evidence="1">The sequence shown here is derived from an EMBL/GenBank/DDBJ whole genome shotgun (WGS) entry which is preliminary data.</text>
</comment>
<dbReference type="AlphaFoldDB" id="A0A6S7HTU8"/>
<dbReference type="PANTHER" id="PTHR47331">
    <property type="entry name" value="PHD-TYPE DOMAIN-CONTAINING PROTEIN"/>
    <property type="match status" value="1"/>
</dbReference>
<feature type="non-terminal residue" evidence="1">
    <location>
        <position position="135"/>
    </location>
</feature>
<dbReference type="Proteomes" id="UP001152795">
    <property type="component" value="Unassembled WGS sequence"/>
</dbReference>
<organism evidence="1 2">
    <name type="scientific">Paramuricea clavata</name>
    <name type="common">Red gorgonian</name>
    <name type="synonym">Violescent sea-whip</name>
    <dbReference type="NCBI Taxonomy" id="317549"/>
    <lineage>
        <taxon>Eukaryota</taxon>
        <taxon>Metazoa</taxon>
        <taxon>Cnidaria</taxon>
        <taxon>Anthozoa</taxon>
        <taxon>Octocorallia</taxon>
        <taxon>Malacalcyonacea</taxon>
        <taxon>Plexauridae</taxon>
        <taxon>Paramuricea</taxon>
    </lineage>
</organism>
<evidence type="ECO:0000313" key="1">
    <source>
        <dbReference type="EMBL" id="CAB4008974.1"/>
    </source>
</evidence>
<gene>
    <name evidence="1" type="ORF">PACLA_8A079923</name>
</gene>
<dbReference type="OrthoDB" id="8037075at2759"/>
<dbReference type="PANTHER" id="PTHR47331:SF1">
    <property type="entry name" value="GAG-LIKE PROTEIN"/>
    <property type="match status" value="1"/>
</dbReference>
<reference evidence="1" key="1">
    <citation type="submission" date="2020-04" db="EMBL/GenBank/DDBJ databases">
        <authorList>
            <person name="Alioto T."/>
            <person name="Alioto T."/>
            <person name="Gomez Garrido J."/>
        </authorList>
    </citation>
    <scope>NUCLEOTIDE SEQUENCE</scope>
    <source>
        <strain evidence="1">A484AB</strain>
    </source>
</reference>
<sequence length="135" mass="15829">LEGNLFDNFGPISTKYIDGVSTKTDISVNFTDRDKTLHNQIENFCNIEGYGTRAIRPRKDEERHLSTEGMSKEDERAQKILDQTFTMKDGHYETGLLWKADDTVLPDNRKQAEKRLESLKRRFRKEPSLEQKYRS</sequence>
<accession>A0A6S7HTU8</accession>
<proteinExistence type="predicted"/>